<dbReference type="InterPro" id="IPR036188">
    <property type="entry name" value="FAD/NAD-bd_sf"/>
</dbReference>
<dbReference type="PANTHER" id="PTHR13789:SF147">
    <property type="entry name" value="PUTATIVE (AFU_ORTHOLOGUE AFUA_2G01950)-RELATED"/>
    <property type="match status" value="1"/>
</dbReference>
<keyword evidence="5" id="KW-0503">Monooxygenase</keyword>
<accession>A0ABP0BXI6</accession>
<keyword evidence="3" id="KW-0274">FAD</keyword>
<dbReference type="InterPro" id="IPR050493">
    <property type="entry name" value="FAD-dep_Monooxygenase_BioMet"/>
</dbReference>
<name>A0ABP0BXI6_9PEZI</name>
<dbReference type="InterPro" id="IPR002938">
    <property type="entry name" value="FAD-bd"/>
</dbReference>
<comment type="similarity">
    <text evidence="1">Belongs to the paxM FAD-dependent monooxygenase family.</text>
</comment>
<evidence type="ECO:0000256" key="1">
    <source>
        <dbReference type="ARBA" id="ARBA00007992"/>
    </source>
</evidence>
<protein>
    <recommendedName>
        <fullName evidence="6">FAD-binding domain-containing protein</fullName>
    </recommendedName>
</protein>
<feature type="domain" description="FAD-binding" evidence="6">
    <location>
        <begin position="7"/>
        <end position="331"/>
    </location>
</feature>
<keyword evidence="4" id="KW-0560">Oxidoreductase</keyword>
<evidence type="ECO:0000313" key="7">
    <source>
        <dbReference type="EMBL" id="CAK7224298.1"/>
    </source>
</evidence>
<evidence type="ECO:0000256" key="4">
    <source>
        <dbReference type="ARBA" id="ARBA00023002"/>
    </source>
</evidence>
<dbReference type="Gene3D" id="3.50.50.60">
    <property type="entry name" value="FAD/NAD(P)-binding domain"/>
    <property type="match status" value="1"/>
</dbReference>
<comment type="caution">
    <text evidence="7">The sequence shown here is derived from an EMBL/GenBank/DDBJ whole genome shotgun (WGS) entry which is preliminary data.</text>
</comment>
<keyword evidence="2" id="KW-0285">Flavoprotein</keyword>
<evidence type="ECO:0000256" key="5">
    <source>
        <dbReference type="ARBA" id="ARBA00023033"/>
    </source>
</evidence>
<evidence type="ECO:0000313" key="8">
    <source>
        <dbReference type="Proteomes" id="UP001642482"/>
    </source>
</evidence>
<dbReference type="SUPFAM" id="SSF51905">
    <property type="entry name" value="FAD/NAD(P)-binding domain"/>
    <property type="match status" value="1"/>
</dbReference>
<reference evidence="7 8" key="1">
    <citation type="submission" date="2024-01" db="EMBL/GenBank/DDBJ databases">
        <authorList>
            <person name="Allen C."/>
            <person name="Tagirdzhanova G."/>
        </authorList>
    </citation>
    <scope>NUCLEOTIDE SEQUENCE [LARGE SCALE GENOMIC DNA]</scope>
</reference>
<keyword evidence="8" id="KW-1185">Reference proteome</keyword>
<dbReference type="PRINTS" id="PR00420">
    <property type="entry name" value="RNGMNOXGNASE"/>
</dbReference>
<evidence type="ECO:0000256" key="3">
    <source>
        <dbReference type="ARBA" id="ARBA00022827"/>
    </source>
</evidence>
<dbReference type="SUPFAM" id="SSF54373">
    <property type="entry name" value="FAD-linked reductases, C-terminal domain"/>
    <property type="match status" value="1"/>
</dbReference>
<gene>
    <name evidence="7" type="ORF">SEUCBS140593_005527</name>
</gene>
<proteinExistence type="inferred from homology"/>
<sequence length="427" mass="46774">MPTTQQLDVVVVGAGIGGLGAAIAISKAGHRVTVLEQAPAFVEIGAGVQVPANAGRELARWGLRAQMEAISSTPTRINYRSWKTGLAEGSTDLSGHQARYGAPYWQVYRPDYHTVLHDAAVQAGVTVRKGQLVVDYKPDLPAVVLESGEVVHGDLVVAADGVKSTARRAMGMTTEPHETGDTCFRVVLPRERLLSDPELAPLSENPNFEQFLGPDHHIIGYNMQKEKTFNLLMVIPDDQQMVGYKAPSNATEVRTAYKGWSSMAQKLLALLPEEVEKWRLVDLPPIPDWVHPAGKMVLLGDAVHATLPYLAQGAAMAIEDAAVLGVALSHVRALPDLARALHFFYRTRVGRAHAIQRGSFTNRFFIHIKDEAPLAMRRSVFRAGDYPGSPNLMGNTLFQDWLYGYDAVADATRKWNEEFGATRTSHL</sequence>
<dbReference type="Pfam" id="PF01494">
    <property type="entry name" value="FAD_binding_3"/>
    <property type="match status" value="1"/>
</dbReference>
<evidence type="ECO:0000256" key="2">
    <source>
        <dbReference type="ARBA" id="ARBA00022630"/>
    </source>
</evidence>
<dbReference type="EMBL" id="CAWUHD010000054">
    <property type="protein sequence ID" value="CAK7224298.1"/>
    <property type="molecule type" value="Genomic_DNA"/>
</dbReference>
<dbReference type="Proteomes" id="UP001642482">
    <property type="component" value="Unassembled WGS sequence"/>
</dbReference>
<organism evidence="7 8">
    <name type="scientific">Sporothrix eucalyptigena</name>
    <dbReference type="NCBI Taxonomy" id="1812306"/>
    <lineage>
        <taxon>Eukaryota</taxon>
        <taxon>Fungi</taxon>
        <taxon>Dikarya</taxon>
        <taxon>Ascomycota</taxon>
        <taxon>Pezizomycotina</taxon>
        <taxon>Sordariomycetes</taxon>
        <taxon>Sordariomycetidae</taxon>
        <taxon>Ophiostomatales</taxon>
        <taxon>Ophiostomataceae</taxon>
        <taxon>Sporothrix</taxon>
    </lineage>
</organism>
<evidence type="ECO:0000259" key="6">
    <source>
        <dbReference type="Pfam" id="PF01494"/>
    </source>
</evidence>
<dbReference type="PANTHER" id="PTHR13789">
    <property type="entry name" value="MONOOXYGENASE"/>
    <property type="match status" value="1"/>
</dbReference>